<protein>
    <submittedName>
        <fullName evidence="2">Uncharacterized protein</fullName>
    </submittedName>
</protein>
<sequence>QIAENRFELNKFTNPTFNYAYECVGVPEGGLPNIRDGLANLSIDVGTEGPKIKFTIGSRKLRQTVLEQDKQAVSLRNGVRKVDQNDTYSVFSKRFLGKVAQPSPPMSLVKGKNMNKGKPPTNPSV</sequence>
<proteinExistence type="predicted"/>
<feature type="non-terminal residue" evidence="2">
    <location>
        <position position="1"/>
    </location>
</feature>
<comment type="caution">
    <text evidence="2">The sequence shown here is derived from an EMBL/GenBank/DDBJ whole genome shotgun (WGS) entry which is preliminary data.</text>
</comment>
<gene>
    <name evidence="2" type="ORF">S01H1_35299</name>
</gene>
<accession>X0UXZ3</accession>
<name>X0UXZ3_9ZZZZ</name>
<dbReference type="AlphaFoldDB" id="X0UXZ3"/>
<evidence type="ECO:0000256" key="1">
    <source>
        <dbReference type="SAM" id="MobiDB-lite"/>
    </source>
</evidence>
<reference evidence="2" key="1">
    <citation type="journal article" date="2014" name="Front. Microbiol.">
        <title>High frequency of phylogenetically diverse reductive dehalogenase-homologous genes in deep subseafloor sedimentary metagenomes.</title>
        <authorList>
            <person name="Kawai M."/>
            <person name="Futagami T."/>
            <person name="Toyoda A."/>
            <person name="Takaki Y."/>
            <person name="Nishi S."/>
            <person name="Hori S."/>
            <person name="Arai W."/>
            <person name="Tsubouchi T."/>
            <person name="Morono Y."/>
            <person name="Uchiyama I."/>
            <person name="Ito T."/>
            <person name="Fujiyama A."/>
            <person name="Inagaki F."/>
            <person name="Takami H."/>
        </authorList>
    </citation>
    <scope>NUCLEOTIDE SEQUENCE</scope>
    <source>
        <strain evidence="2">Expedition CK06-06</strain>
    </source>
</reference>
<dbReference type="EMBL" id="BARS01022052">
    <property type="protein sequence ID" value="GAG10645.1"/>
    <property type="molecule type" value="Genomic_DNA"/>
</dbReference>
<organism evidence="2">
    <name type="scientific">marine sediment metagenome</name>
    <dbReference type="NCBI Taxonomy" id="412755"/>
    <lineage>
        <taxon>unclassified sequences</taxon>
        <taxon>metagenomes</taxon>
        <taxon>ecological metagenomes</taxon>
    </lineage>
</organism>
<evidence type="ECO:0000313" key="2">
    <source>
        <dbReference type="EMBL" id="GAG10645.1"/>
    </source>
</evidence>
<feature type="region of interest" description="Disordered" evidence="1">
    <location>
        <begin position="100"/>
        <end position="125"/>
    </location>
</feature>